<dbReference type="Proteomes" id="UP000001610">
    <property type="component" value="Unassembled WGS sequence"/>
</dbReference>
<organism evidence="3 4">
    <name type="scientific">Cordyceps militaris (strain CM01)</name>
    <name type="common">Caterpillar fungus</name>
    <dbReference type="NCBI Taxonomy" id="983644"/>
    <lineage>
        <taxon>Eukaryota</taxon>
        <taxon>Fungi</taxon>
        <taxon>Dikarya</taxon>
        <taxon>Ascomycota</taxon>
        <taxon>Pezizomycotina</taxon>
        <taxon>Sordariomycetes</taxon>
        <taxon>Hypocreomycetidae</taxon>
        <taxon>Hypocreales</taxon>
        <taxon>Cordycipitaceae</taxon>
        <taxon>Cordyceps</taxon>
    </lineage>
</organism>
<keyword evidence="2" id="KW-0472">Membrane</keyword>
<dbReference type="GeneID" id="18171330"/>
<reference evidence="3 4" key="1">
    <citation type="journal article" date="2011" name="Genome Biol.">
        <title>Genome sequence of the insect pathogenic fungus Cordyceps militaris, a valued traditional Chinese medicine.</title>
        <authorList>
            <person name="Zheng P."/>
            <person name="Xia Y."/>
            <person name="Xiao G."/>
            <person name="Xiong C."/>
            <person name="Hu X."/>
            <person name="Zhang S."/>
            <person name="Zheng H."/>
            <person name="Huang Y."/>
            <person name="Zhou Y."/>
            <person name="Wang S."/>
            <person name="Zhao G.P."/>
            <person name="Liu X."/>
            <person name="St Leger R.J."/>
            <person name="Wang C."/>
        </authorList>
    </citation>
    <scope>NUCLEOTIDE SEQUENCE [LARGE SCALE GENOMIC DNA]</scope>
    <source>
        <strain evidence="3 4">CM01</strain>
    </source>
</reference>
<evidence type="ECO:0000313" key="4">
    <source>
        <dbReference type="Proteomes" id="UP000001610"/>
    </source>
</evidence>
<gene>
    <name evidence="3" type="ORF">CCM_09327</name>
</gene>
<evidence type="ECO:0000256" key="1">
    <source>
        <dbReference type="SAM" id="MobiDB-lite"/>
    </source>
</evidence>
<evidence type="ECO:0000256" key="2">
    <source>
        <dbReference type="SAM" id="Phobius"/>
    </source>
</evidence>
<protein>
    <submittedName>
        <fullName evidence="3">Uncharacterized protein</fullName>
    </submittedName>
</protein>
<keyword evidence="4" id="KW-1185">Reference proteome</keyword>
<sequence length="199" mass="19467">MANKPWRDWIYLAVIGLQFTGMIGIPIPASPPMVLPSSRPRRLLPAGAVAAGRVASAFPRGSAAALPGAVRGPVLLGGAHAAVVRRVPVHRGARAVPARGVPGVGAGGPEADGGPGGARRPGVWLPDADGLGGLLLRAAAHGAGAGGGGQEDAATVRDILAVCRDSGGFGGGHVLATAAAGAGTKCQSKGRMSAGRPMP</sequence>
<dbReference type="InParanoid" id="G3JU37"/>
<feature type="transmembrane region" description="Helical" evidence="2">
    <location>
        <begin position="9"/>
        <end position="29"/>
    </location>
</feature>
<dbReference type="RefSeq" id="XP_006674524.1">
    <property type="nucleotide sequence ID" value="XM_006674461.1"/>
</dbReference>
<proteinExistence type="predicted"/>
<dbReference type="KEGG" id="cmt:CCM_09327"/>
<feature type="compositionally biased region" description="Gly residues" evidence="1">
    <location>
        <begin position="102"/>
        <end position="117"/>
    </location>
</feature>
<keyword evidence="2" id="KW-1133">Transmembrane helix</keyword>
<dbReference type="VEuPathDB" id="FungiDB:CCM_09327"/>
<dbReference type="OrthoDB" id="433124at2759"/>
<evidence type="ECO:0000313" key="3">
    <source>
        <dbReference type="EMBL" id="EGX88191.1"/>
    </source>
</evidence>
<dbReference type="AlphaFoldDB" id="G3JU37"/>
<keyword evidence="2" id="KW-0812">Transmembrane</keyword>
<accession>G3JU37</accession>
<dbReference type="HOGENOM" id="CLU_1372149_0_0_1"/>
<name>G3JU37_CORMM</name>
<feature type="region of interest" description="Disordered" evidence="1">
    <location>
        <begin position="98"/>
        <end position="117"/>
    </location>
</feature>
<dbReference type="EMBL" id="JH126406">
    <property type="protein sequence ID" value="EGX88191.1"/>
    <property type="molecule type" value="Genomic_DNA"/>
</dbReference>